<gene>
    <name evidence="1" type="ORF">FEZ08_04195</name>
</gene>
<proteinExistence type="predicted"/>
<comment type="caution">
    <text evidence="1">The sequence shown here is derived from an EMBL/GenBank/DDBJ whole genome shotgun (WGS) entry which is preliminary data.</text>
</comment>
<evidence type="ECO:0000313" key="2">
    <source>
        <dbReference type="Proteomes" id="UP000306912"/>
    </source>
</evidence>
<dbReference type="Gene3D" id="1.10.10.10">
    <property type="entry name" value="Winged helix-like DNA-binding domain superfamily/Winged helix DNA-binding domain"/>
    <property type="match status" value="1"/>
</dbReference>
<name>A0A5R8QFK8_9FIRM</name>
<dbReference type="AlphaFoldDB" id="A0A5R8QFK8"/>
<dbReference type="SUPFAM" id="SSF88659">
    <property type="entry name" value="Sigma3 and sigma4 domains of RNA polymerase sigma factors"/>
    <property type="match status" value="1"/>
</dbReference>
<evidence type="ECO:0000313" key="1">
    <source>
        <dbReference type="EMBL" id="TLG75253.1"/>
    </source>
</evidence>
<reference evidence="1 2" key="1">
    <citation type="submission" date="2019-05" db="EMBL/GenBank/DDBJ databases">
        <title>Culicoidintestinum kansasii gen. nov., sp. nov. from the gastrointestinal tract of the biting midge, Culicoides sonorensis.</title>
        <authorList>
            <person name="Neupane S."/>
            <person name="Ghosh A."/>
            <person name="Gunther S."/>
            <person name="Martin K."/>
            <person name="Zurek L."/>
        </authorList>
    </citation>
    <scope>NUCLEOTIDE SEQUENCE [LARGE SCALE GENOMIC DNA]</scope>
    <source>
        <strain evidence="1 2">CS-1</strain>
    </source>
</reference>
<dbReference type="InterPro" id="IPR013324">
    <property type="entry name" value="RNA_pol_sigma_r3/r4-like"/>
</dbReference>
<keyword evidence="2" id="KW-1185">Reference proteome</keyword>
<dbReference type="InterPro" id="IPR036388">
    <property type="entry name" value="WH-like_DNA-bd_sf"/>
</dbReference>
<dbReference type="InParanoid" id="A0A5R8QFK8"/>
<accession>A0A5R8QFK8</accession>
<sequence length="126" mass="14829">MDKKQIIEDFKAYPKVCRLIAGWEKEIAMYQNMQLTNKEMSLNGEFDDHRSERDKLTQAMNQNQITKLRVERWLSLLSDDQRSVVEERLFSGNSWVATAMELNYSEKTCQRYLNAAVKTIQSCEII</sequence>
<dbReference type="RefSeq" id="WP_138190474.1">
    <property type="nucleotide sequence ID" value="NZ_VBWP01000003.1"/>
</dbReference>
<dbReference type="EMBL" id="VBWP01000003">
    <property type="protein sequence ID" value="TLG75253.1"/>
    <property type="molecule type" value="Genomic_DNA"/>
</dbReference>
<protein>
    <submittedName>
        <fullName evidence="1">Sigma-70 family RNA polymerase sigma factor</fullName>
    </submittedName>
</protein>
<organism evidence="1 2">
    <name type="scientific">Culicoidibacter larvae</name>
    <dbReference type="NCBI Taxonomy" id="2579976"/>
    <lineage>
        <taxon>Bacteria</taxon>
        <taxon>Bacillati</taxon>
        <taxon>Bacillota</taxon>
        <taxon>Culicoidibacteria</taxon>
        <taxon>Culicoidibacterales</taxon>
        <taxon>Culicoidibacteraceae</taxon>
        <taxon>Culicoidibacter</taxon>
    </lineage>
</organism>
<dbReference type="Proteomes" id="UP000306912">
    <property type="component" value="Unassembled WGS sequence"/>
</dbReference>